<name>A0A179DDT2_9SPHI</name>
<dbReference type="Proteomes" id="UP000078459">
    <property type="component" value="Unassembled WGS sequence"/>
</dbReference>
<evidence type="ECO:0000313" key="1">
    <source>
        <dbReference type="EMBL" id="OAQ39196.1"/>
    </source>
</evidence>
<dbReference type="Pfam" id="PF13366">
    <property type="entry name" value="PDDEXK_3"/>
    <property type="match status" value="1"/>
</dbReference>
<dbReference type="Gene3D" id="3.90.320.10">
    <property type="match status" value="1"/>
</dbReference>
<reference evidence="1 2" key="2">
    <citation type="submission" date="2016-06" db="EMBL/GenBank/DDBJ databases">
        <title>Pedobacter psychrophilus sp. nov., isolated from Antarctic fragmentary rock.</title>
        <authorList>
            <person name="Svec P."/>
        </authorList>
    </citation>
    <scope>NUCLEOTIDE SEQUENCE [LARGE SCALE GENOMIC DNA]</scope>
    <source>
        <strain evidence="1 2">CCM 8644</strain>
    </source>
</reference>
<reference evidence="1 2" key="1">
    <citation type="submission" date="2016-04" db="EMBL/GenBank/DDBJ databases">
        <authorList>
            <person name="Evans L.H."/>
            <person name="Alamgir A."/>
            <person name="Owens N."/>
            <person name="Weber N.D."/>
            <person name="Virtaneva K."/>
            <person name="Barbian K."/>
            <person name="Babar A."/>
            <person name="Rosenke K."/>
        </authorList>
    </citation>
    <scope>NUCLEOTIDE SEQUENCE [LARGE SCALE GENOMIC DNA]</scope>
    <source>
        <strain evidence="1 2">CCM 8644</strain>
    </source>
</reference>
<accession>A0A179DDT2</accession>
<dbReference type="STRING" id="1826909.A5893_11050"/>
<proteinExistence type="predicted"/>
<gene>
    <name evidence="1" type="ORF">A5893_11050</name>
</gene>
<sequence length="125" mass="14508">MTEDEISYKIRGAIFKVYNNLGPGLLESVYVLALRYELLRENLLVKTEVEFPIYYEDEILDAGYRLDILVENKVIIEVKSVETLSKVHHKQILTYLKLTEMKLGILVNFNVDQITEGIFRKVNGL</sequence>
<evidence type="ECO:0000313" key="2">
    <source>
        <dbReference type="Proteomes" id="UP000078459"/>
    </source>
</evidence>
<dbReference type="InterPro" id="IPR011604">
    <property type="entry name" value="PDDEXK-like_dom_sf"/>
</dbReference>
<comment type="caution">
    <text evidence="1">The sequence shown here is derived from an EMBL/GenBank/DDBJ whole genome shotgun (WGS) entry which is preliminary data.</text>
</comment>
<dbReference type="AlphaFoldDB" id="A0A179DDT2"/>
<keyword evidence="2" id="KW-1185">Reference proteome</keyword>
<dbReference type="EMBL" id="LWHJ01000028">
    <property type="protein sequence ID" value="OAQ39196.1"/>
    <property type="molecule type" value="Genomic_DNA"/>
</dbReference>
<dbReference type="InterPro" id="IPR026350">
    <property type="entry name" value="GxxExxY"/>
</dbReference>
<protein>
    <submittedName>
        <fullName evidence="1">GxxExxY protein</fullName>
    </submittedName>
</protein>
<organism evidence="1 2">
    <name type="scientific">Pedobacter psychrophilus</name>
    <dbReference type="NCBI Taxonomy" id="1826909"/>
    <lineage>
        <taxon>Bacteria</taxon>
        <taxon>Pseudomonadati</taxon>
        <taxon>Bacteroidota</taxon>
        <taxon>Sphingobacteriia</taxon>
        <taxon>Sphingobacteriales</taxon>
        <taxon>Sphingobacteriaceae</taxon>
        <taxon>Pedobacter</taxon>
    </lineage>
</organism>
<dbReference type="RefSeq" id="WP_068822721.1">
    <property type="nucleotide sequence ID" value="NZ_LWHJ01000028.1"/>
</dbReference>
<dbReference type="OrthoDB" id="1119698at2"/>
<dbReference type="NCBIfam" id="TIGR04256">
    <property type="entry name" value="GxxExxY"/>
    <property type="match status" value="1"/>
</dbReference>